<protein>
    <submittedName>
        <fullName evidence="2">Predicted protein</fullName>
    </submittedName>
</protein>
<dbReference type="InParanoid" id="D2VW28"/>
<evidence type="ECO:0000313" key="3">
    <source>
        <dbReference type="Proteomes" id="UP000006671"/>
    </source>
</evidence>
<reference evidence="2 3" key="1">
    <citation type="journal article" date="2010" name="Cell">
        <title>The genome of Naegleria gruberi illuminates early eukaryotic versatility.</title>
        <authorList>
            <person name="Fritz-Laylin L.K."/>
            <person name="Prochnik S.E."/>
            <person name="Ginger M.L."/>
            <person name="Dacks J.B."/>
            <person name="Carpenter M.L."/>
            <person name="Field M.C."/>
            <person name="Kuo A."/>
            <person name="Paredez A."/>
            <person name="Chapman J."/>
            <person name="Pham J."/>
            <person name="Shu S."/>
            <person name="Neupane R."/>
            <person name="Cipriano M."/>
            <person name="Mancuso J."/>
            <person name="Tu H."/>
            <person name="Salamov A."/>
            <person name="Lindquist E."/>
            <person name="Shapiro H."/>
            <person name="Lucas S."/>
            <person name="Grigoriev I.V."/>
            <person name="Cande W.Z."/>
            <person name="Fulton C."/>
            <person name="Rokhsar D.S."/>
            <person name="Dawson S.C."/>
        </authorList>
    </citation>
    <scope>NUCLEOTIDE SEQUENCE [LARGE SCALE GENOMIC DNA]</scope>
    <source>
        <strain evidence="2 3">NEG-M</strain>
    </source>
</reference>
<feature type="region of interest" description="Disordered" evidence="1">
    <location>
        <begin position="66"/>
        <end position="119"/>
    </location>
</feature>
<dbReference type="EMBL" id="GG738903">
    <property type="protein sequence ID" value="EFC39006.1"/>
    <property type="molecule type" value="Genomic_DNA"/>
</dbReference>
<feature type="compositionally biased region" description="Low complexity" evidence="1">
    <location>
        <begin position="188"/>
        <end position="205"/>
    </location>
</feature>
<evidence type="ECO:0000256" key="1">
    <source>
        <dbReference type="SAM" id="MobiDB-lite"/>
    </source>
</evidence>
<dbReference type="AlphaFoldDB" id="D2VW28"/>
<feature type="compositionally biased region" description="Polar residues" evidence="1">
    <location>
        <begin position="13"/>
        <end position="22"/>
    </location>
</feature>
<organism evidence="3">
    <name type="scientific">Naegleria gruberi</name>
    <name type="common">Amoeba</name>
    <dbReference type="NCBI Taxonomy" id="5762"/>
    <lineage>
        <taxon>Eukaryota</taxon>
        <taxon>Discoba</taxon>
        <taxon>Heterolobosea</taxon>
        <taxon>Tetramitia</taxon>
        <taxon>Eutetramitia</taxon>
        <taxon>Vahlkampfiidae</taxon>
        <taxon>Naegleria</taxon>
    </lineage>
</organism>
<feature type="region of interest" description="Disordered" evidence="1">
    <location>
        <begin position="228"/>
        <end position="260"/>
    </location>
</feature>
<dbReference type="VEuPathDB" id="AmoebaDB:NAEGRDRAFT_81442"/>
<feature type="region of interest" description="Disordered" evidence="1">
    <location>
        <begin position="1"/>
        <end position="37"/>
    </location>
</feature>
<feature type="region of interest" description="Disordered" evidence="1">
    <location>
        <begin position="179"/>
        <end position="208"/>
    </location>
</feature>
<sequence length="501" mass="55721">MSTYSPSLRRGSVISNYTNDSDIASDKTPISGQPKKLRKQINNDEFKQNYFELNLSTSTGVQVLAFQPGSETTPKKRKRTSRRKSVAAAEEDSNNDSPRVETKQKKRKQSIANSVDTPSTEEILFTEEALTALDQSLHHGISCDQELFEIFQTKMEDETPKIETKTIPFRESKLKGRNLACSTTNIQTTSKTPNSSSRNRSTSASHPYILNQTNSNTIRKRSNSCVSVGQLSNSQPSTSTSFIPSNNNTTNPHTSTATCTLSPPERLMAKEMKLNVYLNLRRESENCGNSQNSPMTISSQSAGTPQPQQDMIGGGLSSAMSAPTSAHFQRFDSNNFPTLNNYFLDDNHNTFHWPMDLTQQQSMPISDMVCKQWVNSLFQQENQRSVLSNECTGLDPALFEALFNNIQDSIEQPTVQQAQHQALNGTGAAVASPPVPELSMETLQSMDPSQLQNLIDILERLKESQSPDQNSDFGGVNLQTSSEFLMASEEFQANDDFKFEF</sequence>
<feature type="compositionally biased region" description="Polar residues" evidence="1">
    <location>
        <begin position="110"/>
        <end position="119"/>
    </location>
</feature>
<feature type="compositionally biased region" description="Basic residues" evidence="1">
    <location>
        <begin position="75"/>
        <end position="85"/>
    </location>
</feature>
<proteinExistence type="predicted"/>
<keyword evidence="3" id="KW-1185">Reference proteome</keyword>
<dbReference type="RefSeq" id="XP_002671750.1">
    <property type="nucleotide sequence ID" value="XM_002671704.1"/>
</dbReference>
<gene>
    <name evidence="2" type="ORF">NAEGRDRAFT_81442</name>
</gene>
<evidence type="ECO:0000313" key="2">
    <source>
        <dbReference type="EMBL" id="EFC39006.1"/>
    </source>
</evidence>
<accession>D2VW28</accession>
<dbReference type="OrthoDB" id="10662973at2759"/>
<dbReference type="Proteomes" id="UP000006671">
    <property type="component" value="Unassembled WGS sequence"/>
</dbReference>
<feature type="compositionally biased region" description="Polar residues" evidence="1">
    <location>
        <begin position="286"/>
        <end position="309"/>
    </location>
</feature>
<name>D2VW28_NAEGR</name>
<feature type="compositionally biased region" description="Polar residues" evidence="1">
    <location>
        <begin position="228"/>
        <end position="245"/>
    </location>
</feature>
<feature type="compositionally biased region" description="Low complexity" evidence="1">
    <location>
        <begin position="246"/>
        <end position="260"/>
    </location>
</feature>
<dbReference type="GeneID" id="8850797"/>
<dbReference type="KEGG" id="ngr:NAEGRDRAFT_81442"/>
<feature type="region of interest" description="Disordered" evidence="1">
    <location>
        <begin position="285"/>
        <end position="321"/>
    </location>
</feature>